<dbReference type="Pfam" id="PF00254">
    <property type="entry name" value="FKBP_C"/>
    <property type="match status" value="1"/>
</dbReference>
<comment type="caution">
    <text evidence="9">The sequence shown here is derived from an EMBL/GenBank/DDBJ whole genome shotgun (WGS) entry which is preliminary data.</text>
</comment>
<keyword evidence="3 4" id="KW-0413">Isomerase</keyword>
<gene>
    <name evidence="9" type="ORF">nbrc107696_38580</name>
</gene>
<evidence type="ECO:0000313" key="9">
    <source>
        <dbReference type="EMBL" id="GEE03412.1"/>
    </source>
</evidence>
<evidence type="ECO:0000256" key="1">
    <source>
        <dbReference type="ARBA" id="ARBA00000971"/>
    </source>
</evidence>
<keyword evidence="10" id="KW-1185">Reference proteome</keyword>
<dbReference type="AlphaFoldDB" id="A0A7I9VDX0"/>
<feature type="signal peptide" evidence="7">
    <location>
        <begin position="1"/>
        <end position="19"/>
    </location>
</feature>
<feature type="domain" description="PPIase FKBP-type" evidence="8">
    <location>
        <begin position="101"/>
        <end position="189"/>
    </location>
</feature>
<evidence type="ECO:0000256" key="5">
    <source>
        <dbReference type="RuleBase" id="RU003915"/>
    </source>
</evidence>
<dbReference type="EMBL" id="BJOV01000005">
    <property type="protein sequence ID" value="GEE03412.1"/>
    <property type="molecule type" value="Genomic_DNA"/>
</dbReference>
<evidence type="ECO:0000256" key="2">
    <source>
        <dbReference type="ARBA" id="ARBA00023110"/>
    </source>
</evidence>
<dbReference type="EC" id="5.2.1.8" evidence="5"/>
<feature type="compositionally biased region" description="Low complexity" evidence="6">
    <location>
        <begin position="26"/>
        <end position="44"/>
    </location>
</feature>
<dbReference type="SUPFAM" id="SSF54534">
    <property type="entry name" value="FKBP-like"/>
    <property type="match status" value="1"/>
</dbReference>
<dbReference type="InterPro" id="IPR046357">
    <property type="entry name" value="PPIase_dom_sf"/>
</dbReference>
<evidence type="ECO:0000256" key="6">
    <source>
        <dbReference type="SAM" id="MobiDB-lite"/>
    </source>
</evidence>
<evidence type="ECO:0000313" key="10">
    <source>
        <dbReference type="Proteomes" id="UP000444960"/>
    </source>
</evidence>
<dbReference type="Gene3D" id="3.10.50.40">
    <property type="match status" value="1"/>
</dbReference>
<keyword evidence="2 4" id="KW-0697">Rotamase</keyword>
<feature type="chain" id="PRO_5038460203" description="Peptidyl-prolyl cis-trans isomerase" evidence="7">
    <location>
        <begin position="20"/>
        <end position="189"/>
    </location>
</feature>
<organism evidence="9 10">
    <name type="scientific">Gordonia spumicola</name>
    <dbReference type="NCBI Taxonomy" id="589161"/>
    <lineage>
        <taxon>Bacteria</taxon>
        <taxon>Bacillati</taxon>
        <taxon>Actinomycetota</taxon>
        <taxon>Actinomycetes</taxon>
        <taxon>Mycobacteriales</taxon>
        <taxon>Gordoniaceae</taxon>
        <taxon>Gordonia</taxon>
    </lineage>
</organism>
<evidence type="ECO:0000259" key="8">
    <source>
        <dbReference type="PROSITE" id="PS50059"/>
    </source>
</evidence>
<dbReference type="PROSITE" id="PS50059">
    <property type="entry name" value="FKBP_PPIASE"/>
    <property type="match status" value="1"/>
</dbReference>
<name>A0A7I9VDX0_9ACTN</name>
<dbReference type="GO" id="GO:0003755">
    <property type="term" value="F:peptidyl-prolyl cis-trans isomerase activity"/>
    <property type="evidence" value="ECO:0007669"/>
    <property type="project" value="UniProtKB-UniRule"/>
</dbReference>
<dbReference type="RefSeq" id="WP_186349815.1">
    <property type="nucleotide sequence ID" value="NZ_BJOV01000005.1"/>
</dbReference>
<reference evidence="10" key="1">
    <citation type="submission" date="2019-06" db="EMBL/GenBank/DDBJ databases">
        <title>Gordonia isolated from sludge of a wastewater treatment plant.</title>
        <authorList>
            <person name="Tamura T."/>
            <person name="Aoyama K."/>
            <person name="Kang Y."/>
            <person name="Saito S."/>
            <person name="Akiyama N."/>
            <person name="Yazawa K."/>
            <person name="Gonoi T."/>
            <person name="Mikami Y."/>
        </authorList>
    </citation>
    <scope>NUCLEOTIDE SEQUENCE [LARGE SCALE GENOMIC DNA]</scope>
    <source>
        <strain evidence="10">NBRC 107696</strain>
    </source>
</reference>
<sequence>MKLKALILIPAAACTLAIAGCSSDDTSATTGTPESTTTCPTSVPDPTTQADWVFQGTSGSIEVVAPTPTNAPLITVNGDFSVNETTVKTLTPGTGAEVTAESYVTVCYHGVLGRDGATFDDSFSRGAPEQFSPMGVVPGFRQALIGQKVGSKVAVAIPPADGYGAAGSSDGTIKGTDTIVFALSILDAS</sequence>
<evidence type="ECO:0000256" key="7">
    <source>
        <dbReference type="SAM" id="SignalP"/>
    </source>
</evidence>
<dbReference type="PANTHER" id="PTHR45779">
    <property type="entry name" value="PEPTIDYLPROLYL ISOMERASE"/>
    <property type="match status" value="1"/>
</dbReference>
<feature type="region of interest" description="Disordered" evidence="6">
    <location>
        <begin position="25"/>
        <end position="46"/>
    </location>
</feature>
<dbReference type="InterPro" id="IPR044609">
    <property type="entry name" value="FKBP2/11"/>
</dbReference>
<keyword evidence="7" id="KW-0732">Signal</keyword>
<dbReference type="PANTHER" id="PTHR45779:SF7">
    <property type="entry name" value="PEPTIDYLPROLYL ISOMERASE"/>
    <property type="match status" value="1"/>
</dbReference>
<dbReference type="PROSITE" id="PS51257">
    <property type="entry name" value="PROKAR_LIPOPROTEIN"/>
    <property type="match status" value="1"/>
</dbReference>
<dbReference type="InterPro" id="IPR001179">
    <property type="entry name" value="PPIase_FKBP_dom"/>
</dbReference>
<comment type="catalytic activity">
    <reaction evidence="1 4 5">
        <text>[protein]-peptidylproline (omega=180) = [protein]-peptidylproline (omega=0)</text>
        <dbReference type="Rhea" id="RHEA:16237"/>
        <dbReference type="Rhea" id="RHEA-COMP:10747"/>
        <dbReference type="Rhea" id="RHEA-COMP:10748"/>
        <dbReference type="ChEBI" id="CHEBI:83833"/>
        <dbReference type="ChEBI" id="CHEBI:83834"/>
        <dbReference type="EC" id="5.2.1.8"/>
    </reaction>
</comment>
<comment type="similarity">
    <text evidence="5">Belongs to the FKBP-type PPIase family.</text>
</comment>
<protein>
    <recommendedName>
        <fullName evidence="5">Peptidyl-prolyl cis-trans isomerase</fullName>
        <ecNumber evidence="5">5.2.1.8</ecNumber>
    </recommendedName>
</protein>
<proteinExistence type="inferred from homology"/>
<accession>A0A7I9VDX0</accession>
<evidence type="ECO:0000256" key="4">
    <source>
        <dbReference type="PROSITE-ProRule" id="PRU00277"/>
    </source>
</evidence>
<evidence type="ECO:0000256" key="3">
    <source>
        <dbReference type="ARBA" id="ARBA00023235"/>
    </source>
</evidence>
<dbReference type="Proteomes" id="UP000444960">
    <property type="component" value="Unassembled WGS sequence"/>
</dbReference>